<dbReference type="InterPro" id="IPR039421">
    <property type="entry name" value="Type_1_exporter"/>
</dbReference>
<evidence type="ECO:0000256" key="7">
    <source>
        <dbReference type="SAM" id="Phobius"/>
    </source>
</evidence>
<dbReference type="EMBL" id="SLUN01000017">
    <property type="protein sequence ID" value="TCL65321.1"/>
    <property type="molecule type" value="Genomic_DNA"/>
</dbReference>
<proteinExistence type="predicted"/>
<dbReference type="InterPro" id="IPR003439">
    <property type="entry name" value="ABC_transporter-like_ATP-bd"/>
</dbReference>
<keyword evidence="3" id="KW-0547">Nucleotide-binding</keyword>
<keyword evidence="5 7" id="KW-1133">Transmembrane helix</keyword>
<sequence length="585" mass="65018">MSHKPHNFLRFLAYVRPYWGYIAAAIGGGIIKFTVPLLVPQITRYLLDQVYLNPQLSTAAKLHQLWLTTGGMIAIFLLIWVPGTYIRHYSAAKAGIRSVFDLRCDLYERILRMSASFFQRHKSGAIVSRMISDISLAQNLVGNALTNVWMDAVSLTVVLYFLCRIDLSLTLVALATFPVYIYFYRVLGGKLKSSSGQIQREIADISGSIQEKIAGNVVVRAFNAEKNEEELFNRDSEKLFSTTMESVYYHSLSLTVTGVLTNLAPLLVTLYGGWQVIHGDLTVGELVAVGLYLNPLYLPLQRFSELNVVFANSMAALDRIFEIIDEEPEIVDPPQAVEPKTCSGALDFRNVCFSYPQGEPVLRHISFAVEPGQKIALVGHSGSGKSTLVSLIPRFYDLESGAILLDGVELTRLKLKFLRDQVGIVLQDPILFSGSIRDNIRYGNPRASEAQVIEACKAANAYDFIRRLPQGLDTEVGERGALLSGGQKQRLTIARAFLKSPRILILDEATSSLDTESEQLVQEALDRLMVQRTTIIIAHRLSTVVNADRILVLHHGTIVETGTHAELLNAGTIYHQLYSRQFAAN</sequence>
<comment type="caution">
    <text evidence="10">The sequence shown here is derived from an EMBL/GenBank/DDBJ whole genome shotgun (WGS) entry which is preliminary data.</text>
</comment>
<dbReference type="FunFam" id="3.40.50.300:FF:000218">
    <property type="entry name" value="Multidrug ABC transporter ATP-binding protein"/>
    <property type="match status" value="1"/>
</dbReference>
<dbReference type="Gene3D" id="3.40.50.300">
    <property type="entry name" value="P-loop containing nucleotide triphosphate hydrolases"/>
    <property type="match status" value="1"/>
</dbReference>
<dbReference type="SUPFAM" id="SSF52540">
    <property type="entry name" value="P-loop containing nucleoside triphosphate hydrolases"/>
    <property type="match status" value="1"/>
</dbReference>
<feature type="domain" description="ABC transporter" evidence="8">
    <location>
        <begin position="346"/>
        <end position="580"/>
    </location>
</feature>
<dbReference type="RefSeq" id="WP_165908026.1">
    <property type="nucleotide sequence ID" value="NZ_SLUN01000017.1"/>
</dbReference>
<dbReference type="InterPro" id="IPR036640">
    <property type="entry name" value="ABC1_TM_sf"/>
</dbReference>
<evidence type="ECO:0000256" key="1">
    <source>
        <dbReference type="ARBA" id="ARBA00004651"/>
    </source>
</evidence>
<dbReference type="Gene3D" id="1.20.1560.10">
    <property type="entry name" value="ABC transporter type 1, transmembrane domain"/>
    <property type="match status" value="1"/>
</dbReference>
<dbReference type="SMART" id="SM00382">
    <property type="entry name" value="AAA"/>
    <property type="match status" value="1"/>
</dbReference>
<evidence type="ECO:0000256" key="2">
    <source>
        <dbReference type="ARBA" id="ARBA00022692"/>
    </source>
</evidence>
<keyword evidence="4 10" id="KW-0067">ATP-binding</keyword>
<dbReference type="InterPro" id="IPR027417">
    <property type="entry name" value="P-loop_NTPase"/>
</dbReference>
<dbReference type="AlphaFoldDB" id="A0A4R1RH21"/>
<feature type="transmembrane region" description="Helical" evidence="7">
    <location>
        <begin position="62"/>
        <end position="81"/>
    </location>
</feature>
<dbReference type="GO" id="GO:0016887">
    <property type="term" value="F:ATP hydrolysis activity"/>
    <property type="evidence" value="ECO:0007669"/>
    <property type="project" value="InterPro"/>
</dbReference>
<protein>
    <submittedName>
        <fullName evidence="10">Subfamily B ATP-binding cassette protein MsbA</fullName>
    </submittedName>
</protein>
<name>A0A4R1RH21_HYDET</name>
<keyword evidence="6 7" id="KW-0472">Membrane</keyword>
<dbReference type="CDD" id="cd07346">
    <property type="entry name" value="ABC_6TM_exporters"/>
    <property type="match status" value="1"/>
</dbReference>
<feature type="domain" description="ABC transmembrane type-1" evidence="9">
    <location>
        <begin position="23"/>
        <end position="312"/>
    </location>
</feature>
<dbReference type="PANTHER" id="PTHR43394:SF1">
    <property type="entry name" value="ATP-BINDING CASSETTE SUB-FAMILY B MEMBER 10, MITOCHONDRIAL"/>
    <property type="match status" value="1"/>
</dbReference>
<dbReference type="GO" id="GO:0005886">
    <property type="term" value="C:plasma membrane"/>
    <property type="evidence" value="ECO:0007669"/>
    <property type="project" value="UniProtKB-SubCell"/>
</dbReference>
<keyword evidence="11" id="KW-1185">Reference proteome</keyword>
<dbReference type="Pfam" id="PF00664">
    <property type="entry name" value="ABC_membrane"/>
    <property type="match status" value="1"/>
</dbReference>
<feature type="transmembrane region" description="Helical" evidence="7">
    <location>
        <begin position="168"/>
        <end position="187"/>
    </location>
</feature>
<dbReference type="Proteomes" id="UP000295008">
    <property type="component" value="Unassembled WGS sequence"/>
</dbReference>
<dbReference type="InterPro" id="IPR017871">
    <property type="entry name" value="ABC_transporter-like_CS"/>
</dbReference>
<evidence type="ECO:0000256" key="3">
    <source>
        <dbReference type="ARBA" id="ARBA00022741"/>
    </source>
</evidence>
<dbReference type="GO" id="GO:0005524">
    <property type="term" value="F:ATP binding"/>
    <property type="evidence" value="ECO:0007669"/>
    <property type="project" value="UniProtKB-KW"/>
</dbReference>
<dbReference type="PANTHER" id="PTHR43394">
    <property type="entry name" value="ATP-DEPENDENT PERMEASE MDL1, MITOCHONDRIAL"/>
    <property type="match status" value="1"/>
</dbReference>
<dbReference type="PROSITE" id="PS50929">
    <property type="entry name" value="ABC_TM1F"/>
    <property type="match status" value="1"/>
</dbReference>
<reference evidence="10 11" key="1">
    <citation type="submission" date="2019-03" db="EMBL/GenBank/DDBJ databases">
        <title>Genomic Encyclopedia of Type Strains, Phase IV (KMG-IV): sequencing the most valuable type-strain genomes for metagenomic binning, comparative biology and taxonomic classification.</title>
        <authorList>
            <person name="Goeker M."/>
        </authorList>
    </citation>
    <scope>NUCLEOTIDE SEQUENCE [LARGE SCALE GENOMIC DNA]</scope>
    <source>
        <strain evidence="10 11">LX-B</strain>
    </source>
</reference>
<evidence type="ECO:0000313" key="10">
    <source>
        <dbReference type="EMBL" id="TCL65321.1"/>
    </source>
</evidence>
<dbReference type="Pfam" id="PF00005">
    <property type="entry name" value="ABC_tran"/>
    <property type="match status" value="1"/>
</dbReference>
<keyword evidence="2 7" id="KW-0812">Transmembrane</keyword>
<evidence type="ECO:0000256" key="6">
    <source>
        <dbReference type="ARBA" id="ARBA00023136"/>
    </source>
</evidence>
<dbReference type="SUPFAM" id="SSF90123">
    <property type="entry name" value="ABC transporter transmembrane region"/>
    <property type="match status" value="1"/>
</dbReference>
<evidence type="ECO:0000256" key="5">
    <source>
        <dbReference type="ARBA" id="ARBA00022989"/>
    </source>
</evidence>
<dbReference type="InterPro" id="IPR003593">
    <property type="entry name" value="AAA+_ATPase"/>
</dbReference>
<evidence type="ECO:0000256" key="4">
    <source>
        <dbReference type="ARBA" id="ARBA00022840"/>
    </source>
</evidence>
<evidence type="ECO:0000259" key="8">
    <source>
        <dbReference type="PROSITE" id="PS50893"/>
    </source>
</evidence>
<dbReference type="InterPro" id="IPR011527">
    <property type="entry name" value="ABC1_TM_dom"/>
</dbReference>
<organism evidence="10 11">
    <name type="scientific">Hydrogenispora ethanolica</name>
    <dbReference type="NCBI Taxonomy" id="1082276"/>
    <lineage>
        <taxon>Bacteria</taxon>
        <taxon>Bacillati</taxon>
        <taxon>Bacillota</taxon>
        <taxon>Hydrogenispora</taxon>
    </lineage>
</organism>
<accession>A0A4R1RH21</accession>
<dbReference type="GO" id="GO:0015421">
    <property type="term" value="F:ABC-type oligopeptide transporter activity"/>
    <property type="evidence" value="ECO:0007669"/>
    <property type="project" value="TreeGrafter"/>
</dbReference>
<dbReference type="PROSITE" id="PS50893">
    <property type="entry name" value="ABC_TRANSPORTER_2"/>
    <property type="match status" value="1"/>
</dbReference>
<feature type="transmembrane region" description="Helical" evidence="7">
    <location>
        <begin position="21"/>
        <end position="42"/>
    </location>
</feature>
<evidence type="ECO:0000259" key="9">
    <source>
        <dbReference type="PROSITE" id="PS50929"/>
    </source>
</evidence>
<feature type="transmembrane region" description="Helical" evidence="7">
    <location>
        <begin position="140"/>
        <end position="162"/>
    </location>
</feature>
<comment type="subcellular location">
    <subcellularLocation>
        <location evidence="1">Cell membrane</location>
        <topology evidence="1">Multi-pass membrane protein</topology>
    </subcellularLocation>
</comment>
<evidence type="ECO:0000313" key="11">
    <source>
        <dbReference type="Proteomes" id="UP000295008"/>
    </source>
</evidence>
<dbReference type="PROSITE" id="PS00211">
    <property type="entry name" value="ABC_TRANSPORTER_1"/>
    <property type="match status" value="1"/>
</dbReference>
<gene>
    <name evidence="10" type="ORF">EDC14_101769</name>
</gene>